<evidence type="ECO:0000313" key="1">
    <source>
        <dbReference type="EMBL" id="MCD8473007.1"/>
    </source>
</evidence>
<protein>
    <recommendedName>
        <fullName evidence="3">Transposase</fullName>
    </recommendedName>
</protein>
<proteinExistence type="predicted"/>
<gene>
    <name evidence="1" type="ORF">LPH55_05910</name>
</gene>
<dbReference type="Proteomes" id="UP001430701">
    <property type="component" value="Unassembled WGS sequence"/>
</dbReference>
<reference evidence="1" key="1">
    <citation type="submission" date="2021-11" db="EMBL/GenBank/DDBJ databases">
        <title>Genome sequence of Xylella taiwanensis PLS432.</title>
        <authorList>
            <person name="Weng L.-W."/>
            <person name="Su C.-C."/>
            <person name="Tsai C.-W."/>
            <person name="Kuo C.-H."/>
        </authorList>
    </citation>
    <scope>NUCLEOTIDE SEQUENCE</scope>
    <source>
        <strain evidence="1">PLS432</strain>
    </source>
</reference>
<organism evidence="1 2">
    <name type="scientific">Xylella taiwanensis</name>
    <dbReference type="NCBI Taxonomy" id="1444770"/>
    <lineage>
        <taxon>Bacteria</taxon>
        <taxon>Pseudomonadati</taxon>
        <taxon>Pseudomonadota</taxon>
        <taxon>Gammaproteobacteria</taxon>
        <taxon>Lysobacterales</taxon>
        <taxon>Lysobacteraceae</taxon>
        <taxon>Xylella</taxon>
    </lineage>
</organism>
<comment type="caution">
    <text evidence="1">The sequence shown here is derived from an EMBL/GenBank/DDBJ whole genome shotgun (WGS) entry which is preliminary data.</text>
</comment>
<name>A0ABS8TSD6_9GAMM</name>
<dbReference type="RefSeq" id="WP_232120175.1">
    <property type="nucleotide sequence ID" value="NZ_JAJPPU010000002.1"/>
</dbReference>
<accession>A0ABS8TSD6</accession>
<evidence type="ECO:0008006" key="3">
    <source>
        <dbReference type="Google" id="ProtNLM"/>
    </source>
</evidence>
<dbReference type="EMBL" id="JAJPPU010000002">
    <property type="protein sequence ID" value="MCD8473007.1"/>
    <property type="molecule type" value="Genomic_DNA"/>
</dbReference>
<keyword evidence="2" id="KW-1185">Reference proteome</keyword>
<sequence length="48" mass="5443">MCWCSWGGHRQMICAKEGVCPQLNIERSWNVLPPTLYQGLVLQQPSIA</sequence>
<evidence type="ECO:0000313" key="2">
    <source>
        <dbReference type="Proteomes" id="UP001430701"/>
    </source>
</evidence>